<dbReference type="Pfam" id="PF00656">
    <property type="entry name" value="Peptidase_C14"/>
    <property type="match status" value="1"/>
</dbReference>
<dbReference type="InterPro" id="IPR029030">
    <property type="entry name" value="Caspase-like_dom_sf"/>
</dbReference>
<accession>A0A8K0P148</accession>
<dbReference type="OrthoDB" id="6044770at2759"/>
<dbReference type="EMBL" id="KZ308580">
    <property type="protein sequence ID" value="KAG8231875.1"/>
    <property type="molecule type" value="Genomic_DNA"/>
</dbReference>
<comment type="caution">
    <text evidence="2">The sequence shown here is derived from an EMBL/GenBank/DDBJ whole genome shotgun (WGS) entry which is preliminary data.</text>
</comment>
<sequence>MSTVPGYVSLRHKVKGSWFIDTLSEEIMCREPNCSLLDVFTQVNASVDKKSSVVGNSMISMMSELRTTLRGPLYLPLEHDTMKKAALLSIQRALFEKLLEEFYDSDLKNPKRERKTKWYQCTSLLHSYQDRYNS</sequence>
<feature type="domain" description="Caspase family p10" evidence="1">
    <location>
        <begin position="1"/>
        <end position="75"/>
    </location>
</feature>
<dbReference type="Gene3D" id="3.30.70.1470">
    <property type="entry name" value="Caspase-like"/>
    <property type="match status" value="1"/>
</dbReference>
<evidence type="ECO:0000313" key="3">
    <source>
        <dbReference type="Proteomes" id="UP000792457"/>
    </source>
</evidence>
<evidence type="ECO:0000313" key="2">
    <source>
        <dbReference type="EMBL" id="KAG8231875.1"/>
    </source>
</evidence>
<name>A0A8K0P148_LADFU</name>
<dbReference type="GO" id="GO:0006508">
    <property type="term" value="P:proteolysis"/>
    <property type="evidence" value="ECO:0007669"/>
    <property type="project" value="InterPro"/>
</dbReference>
<gene>
    <name evidence="2" type="ORF">J437_LFUL011780</name>
</gene>
<dbReference type="AlphaFoldDB" id="A0A8K0P148"/>
<protein>
    <recommendedName>
        <fullName evidence="1">Caspase family p10 domain-containing protein</fullName>
    </recommendedName>
</protein>
<organism evidence="2 3">
    <name type="scientific">Ladona fulva</name>
    <name type="common">Scarce chaser dragonfly</name>
    <name type="synonym">Libellula fulva</name>
    <dbReference type="NCBI Taxonomy" id="123851"/>
    <lineage>
        <taxon>Eukaryota</taxon>
        <taxon>Metazoa</taxon>
        <taxon>Ecdysozoa</taxon>
        <taxon>Arthropoda</taxon>
        <taxon>Hexapoda</taxon>
        <taxon>Insecta</taxon>
        <taxon>Pterygota</taxon>
        <taxon>Palaeoptera</taxon>
        <taxon>Odonata</taxon>
        <taxon>Epiprocta</taxon>
        <taxon>Anisoptera</taxon>
        <taxon>Libelluloidea</taxon>
        <taxon>Libellulidae</taxon>
        <taxon>Ladona</taxon>
    </lineage>
</organism>
<dbReference type="GO" id="GO:0004197">
    <property type="term" value="F:cysteine-type endopeptidase activity"/>
    <property type="evidence" value="ECO:0007669"/>
    <property type="project" value="InterPro"/>
</dbReference>
<dbReference type="InterPro" id="IPR002138">
    <property type="entry name" value="Pept_C14_p10"/>
</dbReference>
<dbReference type="PROSITE" id="PS50207">
    <property type="entry name" value="CASPASE_P10"/>
    <property type="match status" value="1"/>
</dbReference>
<dbReference type="Proteomes" id="UP000792457">
    <property type="component" value="Unassembled WGS sequence"/>
</dbReference>
<dbReference type="InterPro" id="IPR011600">
    <property type="entry name" value="Pept_C14_caspase"/>
</dbReference>
<reference evidence="2" key="1">
    <citation type="submission" date="2013-04" db="EMBL/GenBank/DDBJ databases">
        <authorList>
            <person name="Qu J."/>
            <person name="Murali S.C."/>
            <person name="Bandaranaike D."/>
            <person name="Bellair M."/>
            <person name="Blankenburg K."/>
            <person name="Chao H."/>
            <person name="Dinh H."/>
            <person name="Doddapaneni H."/>
            <person name="Downs B."/>
            <person name="Dugan-Rocha S."/>
            <person name="Elkadiri S."/>
            <person name="Gnanaolivu R.D."/>
            <person name="Hernandez B."/>
            <person name="Javaid M."/>
            <person name="Jayaseelan J.C."/>
            <person name="Lee S."/>
            <person name="Li M."/>
            <person name="Ming W."/>
            <person name="Munidasa M."/>
            <person name="Muniz J."/>
            <person name="Nguyen L."/>
            <person name="Ongeri F."/>
            <person name="Osuji N."/>
            <person name="Pu L.-L."/>
            <person name="Puazo M."/>
            <person name="Qu C."/>
            <person name="Quiroz J."/>
            <person name="Raj R."/>
            <person name="Weissenberger G."/>
            <person name="Xin Y."/>
            <person name="Zou X."/>
            <person name="Han Y."/>
            <person name="Richards S."/>
            <person name="Worley K."/>
            <person name="Muzny D."/>
            <person name="Gibbs R."/>
        </authorList>
    </citation>
    <scope>NUCLEOTIDE SEQUENCE</scope>
    <source>
        <strain evidence="2">Sampled in the wild</strain>
    </source>
</reference>
<evidence type="ECO:0000259" key="1">
    <source>
        <dbReference type="PROSITE" id="PS50207"/>
    </source>
</evidence>
<reference evidence="2" key="2">
    <citation type="submission" date="2017-10" db="EMBL/GenBank/DDBJ databases">
        <title>Ladona fulva Genome sequencing and assembly.</title>
        <authorList>
            <person name="Murali S."/>
            <person name="Richards S."/>
            <person name="Bandaranaike D."/>
            <person name="Bellair M."/>
            <person name="Blankenburg K."/>
            <person name="Chao H."/>
            <person name="Dinh H."/>
            <person name="Doddapaneni H."/>
            <person name="Dugan-Rocha S."/>
            <person name="Elkadiri S."/>
            <person name="Gnanaolivu R."/>
            <person name="Hernandez B."/>
            <person name="Skinner E."/>
            <person name="Javaid M."/>
            <person name="Lee S."/>
            <person name="Li M."/>
            <person name="Ming W."/>
            <person name="Munidasa M."/>
            <person name="Muniz J."/>
            <person name="Nguyen L."/>
            <person name="Hughes D."/>
            <person name="Osuji N."/>
            <person name="Pu L.-L."/>
            <person name="Puazo M."/>
            <person name="Qu C."/>
            <person name="Quiroz J."/>
            <person name="Raj R."/>
            <person name="Weissenberger G."/>
            <person name="Xin Y."/>
            <person name="Zou X."/>
            <person name="Han Y."/>
            <person name="Worley K."/>
            <person name="Muzny D."/>
            <person name="Gibbs R."/>
        </authorList>
    </citation>
    <scope>NUCLEOTIDE SEQUENCE</scope>
    <source>
        <strain evidence="2">Sampled in the wild</strain>
    </source>
</reference>
<proteinExistence type="predicted"/>
<dbReference type="SUPFAM" id="SSF52129">
    <property type="entry name" value="Caspase-like"/>
    <property type="match status" value="1"/>
</dbReference>
<keyword evidence="3" id="KW-1185">Reference proteome</keyword>